<protein>
    <submittedName>
        <fullName evidence="1">Uncharacterized protein</fullName>
    </submittedName>
</protein>
<evidence type="ECO:0000313" key="1">
    <source>
        <dbReference type="EMBL" id="KAJ2802705.1"/>
    </source>
</evidence>
<reference evidence="1" key="1">
    <citation type="submission" date="2022-07" db="EMBL/GenBank/DDBJ databases">
        <title>Phylogenomic reconstructions and comparative analyses of Kickxellomycotina fungi.</title>
        <authorList>
            <person name="Reynolds N.K."/>
            <person name="Stajich J.E."/>
            <person name="Barry K."/>
            <person name="Grigoriev I.V."/>
            <person name="Crous P."/>
            <person name="Smith M.E."/>
        </authorList>
    </citation>
    <scope>NUCLEOTIDE SEQUENCE</scope>
    <source>
        <strain evidence="1">CBS 102833</strain>
    </source>
</reference>
<dbReference type="EMBL" id="JANBUP010001936">
    <property type="protein sequence ID" value="KAJ2802705.1"/>
    <property type="molecule type" value="Genomic_DNA"/>
</dbReference>
<sequence>ECLRLAQEDELQGNDGSSGRQSRVATPGGVARTSSEALLKTKENIRAQEAAIARLKMEISRKQTKILLRKKLYESKLKRAHTEAASAPATPYVESGNASPELLAADSPALDDSAPSPTSASSGSGATPDTHGDVAKRARRRRHHRSARGSHDDDGAGAASGESPPMDVGDSSGDEALALPECGACEQMIVQAPAEVRSAHISNIMALLKGAIQSKNSELRSIMRGAGAVSQSDLEKLRVAARQIDERLGARKAALEEQRGAVGRRIGELQAEMGLVDMELGILAYSQAANRGYRAMVDPATSERASFAAASGGRAVGLRSEITAVHQFMDAMFRAADTSVEATASDSDLALHASRLALVPASLHTSAPPQRELGALRAKLVAMKQEQDSMAQKLAHLAEKRRGSESAPLPAPAAKRPRVSAASSASDTPLPSAAAAASPSYTTSIAALLAAAARAVAMHGEQAALKWRNLLRLPADECIVQQLVVVDGVGVQCVTSLSEGVLSGITSSEPAKARPAPAQQPAAGAFGTVTAPAYVPYESPFGSTAGAGTSARVQSSEADLSEQSVVDDSVDLSRVNTANLFGLVRTLPESNPRVVAQFHADIAQALGAVAQAADGTAPNEAIARALLPVVAGYRRMIPKMPMSKSCALSRALKTDALSKVSGPFVRFAGGTDSEVLQINDISNLKRFVAEVAGFAPILNRDVARMSYSALAMRLQRRQKGRHHAAAPLRRYFDVGAAGGSPAAAPGSASDDDDDDEPELVVGAAERSGAQVEGVEAGQISGDDDDAGGESETEAVSAGDDGPDVRYRRALRRLWSGCPITGAHINETHVLSYLHSAANKSLGKALVYLKQSLQLYPRSEKLWDLCLELFARQPVAAQEVMAAFHDATKFNPQSACLWQRYMHWCL</sequence>
<feature type="non-terminal residue" evidence="1">
    <location>
        <position position="1"/>
    </location>
</feature>
<keyword evidence="2" id="KW-1185">Reference proteome</keyword>
<dbReference type="Proteomes" id="UP001140096">
    <property type="component" value="Unassembled WGS sequence"/>
</dbReference>
<proteinExistence type="predicted"/>
<feature type="non-terminal residue" evidence="1">
    <location>
        <position position="905"/>
    </location>
</feature>
<accession>A0ACC1L714</accession>
<comment type="caution">
    <text evidence="1">The sequence shown here is derived from an EMBL/GenBank/DDBJ whole genome shotgun (WGS) entry which is preliminary data.</text>
</comment>
<name>A0ACC1L714_9FUNG</name>
<gene>
    <name evidence="1" type="ORF">H4S07_004628</name>
</gene>
<organism evidence="1 2">
    <name type="scientific">Coemansia furcata</name>
    <dbReference type="NCBI Taxonomy" id="417177"/>
    <lineage>
        <taxon>Eukaryota</taxon>
        <taxon>Fungi</taxon>
        <taxon>Fungi incertae sedis</taxon>
        <taxon>Zoopagomycota</taxon>
        <taxon>Kickxellomycotina</taxon>
        <taxon>Kickxellomycetes</taxon>
        <taxon>Kickxellales</taxon>
        <taxon>Kickxellaceae</taxon>
        <taxon>Coemansia</taxon>
    </lineage>
</organism>
<evidence type="ECO:0000313" key="2">
    <source>
        <dbReference type="Proteomes" id="UP001140096"/>
    </source>
</evidence>